<dbReference type="PANTHER" id="PTHR24305">
    <property type="entry name" value="CYTOCHROME P450"/>
    <property type="match status" value="1"/>
</dbReference>
<dbReference type="GO" id="GO:0004497">
    <property type="term" value="F:monooxygenase activity"/>
    <property type="evidence" value="ECO:0007669"/>
    <property type="project" value="InterPro"/>
</dbReference>
<feature type="transmembrane region" description="Helical" evidence="4">
    <location>
        <begin position="12"/>
        <end position="34"/>
    </location>
</feature>
<keyword evidence="4" id="KW-0812">Transmembrane</keyword>
<dbReference type="InterPro" id="IPR050121">
    <property type="entry name" value="Cytochrome_P450_monoxygenase"/>
</dbReference>
<keyword evidence="1" id="KW-0349">Heme</keyword>
<dbReference type="Gene3D" id="1.10.630.10">
    <property type="entry name" value="Cytochrome P450"/>
    <property type="match status" value="1"/>
</dbReference>
<comment type="caution">
    <text evidence="5">The sequence shown here is derived from an EMBL/GenBank/DDBJ whole genome shotgun (WGS) entry which is preliminary data.</text>
</comment>
<organism evidence="5 6">
    <name type="scientific">Staphylotrichum tortipilum</name>
    <dbReference type="NCBI Taxonomy" id="2831512"/>
    <lineage>
        <taxon>Eukaryota</taxon>
        <taxon>Fungi</taxon>
        <taxon>Dikarya</taxon>
        <taxon>Ascomycota</taxon>
        <taxon>Pezizomycotina</taxon>
        <taxon>Sordariomycetes</taxon>
        <taxon>Sordariomycetidae</taxon>
        <taxon>Sordariales</taxon>
        <taxon>Chaetomiaceae</taxon>
        <taxon>Staphylotrichum</taxon>
    </lineage>
</organism>
<keyword evidence="4" id="KW-1133">Transmembrane helix</keyword>
<gene>
    <name evidence="5" type="ORF">C8A05DRAFT_46053</name>
</gene>
<dbReference type="Pfam" id="PF00067">
    <property type="entry name" value="p450"/>
    <property type="match status" value="1"/>
</dbReference>
<reference evidence="5" key="1">
    <citation type="journal article" date="2023" name="Mol. Phylogenet. Evol.">
        <title>Genome-scale phylogeny and comparative genomics of the fungal order Sordariales.</title>
        <authorList>
            <person name="Hensen N."/>
            <person name="Bonometti L."/>
            <person name="Westerberg I."/>
            <person name="Brannstrom I.O."/>
            <person name="Guillou S."/>
            <person name="Cros-Aarteil S."/>
            <person name="Calhoun S."/>
            <person name="Haridas S."/>
            <person name="Kuo A."/>
            <person name="Mondo S."/>
            <person name="Pangilinan J."/>
            <person name="Riley R."/>
            <person name="LaButti K."/>
            <person name="Andreopoulos B."/>
            <person name="Lipzen A."/>
            <person name="Chen C."/>
            <person name="Yan M."/>
            <person name="Daum C."/>
            <person name="Ng V."/>
            <person name="Clum A."/>
            <person name="Steindorff A."/>
            <person name="Ohm R.A."/>
            <person name="Martin F."/>
            <person name="Silar P."/>
            <person name="Natvig D.O."/>
            <person name="Lalanne C."/>
            <person name="Gautier V."/>
            <person name="Ament-Velasquez S.L."/>
            <person name="Kruys A."/>
            <person name="Hutchinson M.I."/>
            <person name="Powell A.J."/>
            <person name="Barry K."/>
            <person name="Miller A.N."/>
            <person name="Grigoriev I.V."/>
            <person name="Debuchy R."/>
            <person name="Gladieux P."/>
            <person name="Hiltunen Thoren M."/>
            <person name="Johannesson H."/>
        </authorList>
    </citation>
    <scope>NUCLEOTIDE SEQUENCE</scope>
    <source>
        <strain evidence="5">CBS 103.79</strain>
    </source>
</reference>
<proteinExistence type="predicted"/>
<dbReference type="AlphaFoldDB" id="A0AAN6MGY7"/>
<dbReference type="PANTHER" id="PTHR24305:SF168">
    <property type="entry name" value="P450, PUTATIVE (EUROFUNG)-RELATED"/>
    <property type="match status" value="1"/>
</dbReference>
<evidence type="ECO:0000313" key="6">
    <source>
        <dbReference type="Proteomes" id="UP001303889"/>
    </source>
</evidence>
<dbReference type="InterPro" id="IPR001128">
    <property type="entry name" value="Cyt_P450"/>
</dbReference>
<dbReference type="GO" id="GO:0020037">
    <property type="term" value="F:heme binding"/>
    <property type="evidence" value="ECO:0007669"/>
    <property type="project" value="InterPro"/>
</dbReference>
<accession>A0AAN6MGY7</accession>
<dbReference type="GO" id="GO:0016705">
    <property type="term" value="F:oxidoreductase activity, acting on paired donors, with incorporation or reduction of molecular oxygen"/>
    <property type="evidence" value="ECO:0007669"/>
    <property type="project" value="InterPro"/>
</dbReference>
<dbReference type="EMBL" id="MU855714">
    <property type="protein sequence ID" value="KAK3900014.1"/>
    <property type="molecule type" value="Genomic_DNA"/>
</dbReference>
<keyword evidence="6" id="KW-1185">Reference proteome</keyword>
<evidence type="ECO:0000256" key="2">
    <source>
        <dbReference type="ARBA" id="ARBA00022723"/>
    </source>
</evidence>
<dbReference type="SUPFAM" id="SSF48264">
    <property type="entry name" value="Cytochrome P450"/>
    <property type="match status" value="1"/>
</dbReference>
<evidence type="ECO:0000256" key="3">
    <source>
        <dbReference type="ARBA" id="ARBA00023004"/>
    </source>
</evidence>
<keyword evidence="3" id="KW-0408">Iron</keyword>
<evidence type="ECO:0000313" key="5">
    <source>
        <dbReference type="EMBL" id="KAK3900014.1"/>
    </source>
</evidence>
<reference evidence="5" key="2">
    <citation type="submission" date="2023-05" db="EMBL/GenBank/DDBJ databases">
        <authorList>
            <consortium name="Lawrence Berkeley National Laboratory"/>
            <person name="Steindorff A."/>
            <person name="Hensen N."/>
            <person name="Bonometti L."/>
            <person name="Westerberg I."/>
            <person name="Brannstrom I.O."/>
            <person name="Guillou S."/>
            <person name="Cros-Aarteil S."/>
            <person name="Calhoun S."/>
            <person name="Haridas S."/>
            <person name="Kuo A."/>
            <person name="Mondo S."/>
            <person name="Pangilinan J."/>
            <person name="Riley R."/>
            <person name="Labutti K."/>
            <person name="Andreopoulos B."/>
            <person name="Lipzen A."/>
            <person name="Chen C."/>
            <person name="Yanf M."/>
            <person name="Daum C."/>
            <person name="Ng V."/>
            <person name="Clum A."/>
            <person name="Ohm R."/>
            <person name="Martin F."/>
            <person name="Silar P."/>
            <person name="Natvig D."/>
            <person name="Lalanne C."/>
            <person name="Gautier V."/>
            <person name="Ament-Velasquez S.L."/>
            <person name="Kruys A."/>
            <person name="Hutchinson M.I."/>
            <person name="Powell A.J."/>
            <person name="Barry K."/>
            <person name="Miller A.N."/>
            <person name="Grigoriev I.V."/>
            <person name="Debuchy R."/>
            <person name="Gladieux P."/>
            <person name="Thoren M.H."/>
            <person name="Johannesson H."/>
        </authorList>
    </citation>
    <scope>NUCLEOTIDE SEQUENCE</scope>
    <source>
        <strain evidence="5">CBS 103.79</strain>
    </source>
</reference>
<evidence type="ECO:0000256" key="4">
    <source>
        <dbReference type="SAM" id="Phobius"/>
    </source>
</evidence>
<protein>
    <submittedName>
        <fullName evidence="5">Cytochrome P450</fullName>
    </submittedName>
</protein>
<dbReference type="GO" id="GO:0005506">
    <property type="term" value="F:iron ion binding"/>
    <property type="evidence" value="ECO:0007669"/>
    <property type="project" value="InterPro"/>
</dbReference>
<keyword evidence="4" id="KW-0472">Membrane</keyword>
<keyword evidence="2" id="KW-0479">Metal-binding</keyword>
<sequence length="435" mass="48988">MAWLSRIQGYAFGLPPSTLILSLAAFVLISNILYRIVRWRRLRHVPGPPLAGWTSLWLTRAYMTHGWAEHYTQLAAKYGPVVRVAPNKVVVNDVETLYRISSVRSEYGKDDWYRSLKIFNDGHHIVTLMTPDERRERKKAIGPGYMGRDGVNFEVGADKGLQSFIDLIERKYISERGRYIAVDLNEKILFYAIDSIGEIAYSNSFGMVDNDTDMYGIVAANDAALPLARVVGDHLWLHRMIHRWPLSKLLPRDGDEVGLGAVIGRVNELVTKRLNPDPTKPKKHYPDMLQSFIQHGIHGHDLRQEVGVQFFAGSDTVASFLRTTLLLLITHPTSYLRLQAEIDAAYAAAPWEGIVRDAVARDLPYLQAVVREGLRMFPPAVVPPFWKTVQPGGDELLGFKLPAGTGVCTSTPVWVSCREEGFWGGDAAGWRPERW</sequence>
<evidence type="ECO:0000256" key="1">
    <source>
        <dbReference type="ARBA" id="ARBA00022617"/>
    </source>
</evidence>
<name>A0AAN6MGY7_9PEZI</name>
<dbReference type="InterPro" id="IPR036396">
    <property type="entry name" value="Cyt_P450_sf"/>
</dbReference>
<dbReference type="Proteomes" id="UP001303889">
    <property type="component" value="Unassembled WGS sequence"/>
</dbReference>